<keyword evidence="7 8" id="KW-0472">Membrane</keyword>
<dbReference type="GO" id="GO:0016020">
    <property type="term" value="C:membrane"/>
    <property type="evidence" value="ECO:0007669"/>
    <property type="project" value="UniProtKB-SubCell"/>
</dbReference>
<sequence length="368" mass="41164">MIRNANANVLIGLLFESLLGTGTMEWIPQWTAQFHTAVWLVLSLYTILLFSTGLIILNISKRISNNECIGCTLFDAFFGRILGWVLNFILIGFLILGASKAFLTGLDLIHYSTLPYTPKIALVLFALSVPLQLLYAGYESLFRFQTVLLVPALFLAVVLLFISLRSADFRNLLPITAPPSLWTVDPLKAVMDLLQGLILLVVYIPLFIQLRVSYRGTMRAVLFAGVGIVLLNALNLLVVLTVFGSFEASTLHYPVLEAVRIQKMTGPLLERLDLVFLMPVSVAVMSAVNLYAYGAYHVLSRYIPSRKRIALIFVVVSMLTFVFIPSNFEFVSDVCETMMRTLEVILVGSLPVMLVKQRLQTVERHVKK</sequence>
<feature type="transmembrane region" description="Helical" evidence="8">
    <location>
        <begin position="274"/>
        <end position="296"/>
    </location>
</feature>
<dbReference type="PANTHER" id="PTHR34975:SF2">
    <property type="entry name" value="SPORE GERMINATION PROTEIN A2"/>
    <property type="match status" value="1"/>
</dbReference>
<evidence type="ECO:0000256" key="6">
    <source>
        <dbReference type="ARBA" id="ARBA00022989"/>
    </source>
</evidence>
<evidence type="ECO:0000256" key="1">
    <source>
        <dbReference type="ARBA" id="ARBA00004141"/>
    </source>
</evidence>
<keyword evidence="5 8" id="KW-0812">Transmembrane</keyword>
<feature type="transmembrane region" description="Helical" evidence="8">
    <location>
        <begin position="147"/>
        <end position="167"/>
    </location>
</feature>
<evidence type="ECO:0000313" key="9">
    <source>
        <dbReference type="EMBL" id="QSO48825.1"/>
    </source>
</evidence>
<evidence type="ECO:0000256" key="3">
    <source>
        <dbReference type="ARBA" id="ARBA00022448"/>
    </source>
</evidence>
<dbReference type="Pfam" id="PF03845">
    <property type="entry name" value="Spore_permease"/>
    <property type="match status" value="1"/>
</dbReference>
<keyword evidence="6 8" id="KW-1133">Transmembrane helix</keyword>
<keyword evidence="4" id="KW-0309">Germination</keyword>
<comment type="subcellular location">
    <subcellularLocation>
        <location evidence="1">Membrane</location>
        <topology evidence="1">Multi-pass membrane protein</topology>
    </subcellularLocation>
</comment>
<keyword evidence="3" id="KW-0813">Transport</keyword>
<feature type="transmembrane region" description="Helical" evidence="8">
    <location>
        <begin position="116"/>
        <end position="135"/>
    </location>
</feature>
<feature type="transmembrane region" description="Helical" evidence="8">
    <location>
        <begin position="308"/>
        <end position="326"/>
    </location>
</feature>
<keyword evidence="10" id="KW-1185">Reference proteome</keyword>
<dbReference type="Proteomes" id="UP000663505">
    <property type="component" value="Chromosome"/>
</dbReference>
<dbReference type="InterPro" id="IPR004761">
    <property type="entry name" value="Spore_GerAB"/>
</dbReference>
<evidence type="ECO:0000256" key="7">
    <source>
        <dbReference type="ARBA" id="ARBA00023136"/>
    </source>
</evidence>
<dbReference type="PANTHER" id="PTHR34975">
    <property type="entry name" value="SPORE GERMINATION PROTEIN A2"/>
    <property type="match status" value="1"/>
</dbReference>
<name>A0A9X7W233_9BACL</name>
<evidence type="ECO:0000256" key="4">
    <source>
        <dbReference type="ARBA" id="ARBA00022544"/>
    </source>
</evidence>
<feature type="transmembrane region" description="Helical" evidence="8">
    <location>
        <begin position="36"/>
        <end position="57"/>
    </location>
</feature>
<evidence type="ECO:0000256" key="5">
    <source>
        <dbReference type="ARBA" id="ARBA00022692"/>
    </source>
</evidence>
<dbReference type="RefSeq" id="WP_206658139.1">
    <property type="nucleotide sequence ID" value="NZ_CP071182.1"/>
</dbReference>
<feature type="transmembrane region" description="Helical" evidence="8">
    <location>
        <begin position="220"/>
        <end position="246"/>
    </location>
</feature>
<dbReference type="EMBL" id="CP071182">
    <property type="protein sequence ID" value="QSO48825.1"/>
    <property type="molecule type" value="Genomic_DNA"/>
</dbReference>
<dbReference type="GO" id="GO:0009847">
    <property type="term" value="P:spore germination"/>
    <property type="evidence" value="ECO:0007669"/>
    <property type="project" value="InterPro"/>
</dbReference>
<evidence type="ECO:0000256" key="8">
    <source>
        <dbReference type="SAM" id="Phobius"/>
    </source>
</evidence>
<comment type="similarity">
    <text evidence="2">Belongs to the amino acid-polyamine-organocation (APC) superfamily. Spore germination protein (SGP) (TC 2.A.3.9) family.</text>
</comment>
<dbReference type="KEGG" id="afx:JZ786_07695"/>
<proteinExistence type="inferred from homology"/>
<evidence type="ECO:0000313" key="10">
    <source>
        <dbReference type="Proteomes" id="UP000663505"/>
    </source>
</evidence>
<reference evidence="9 10" key="1">
    <citation type="submission" date="2021-02" db="EMBL/GenBank/DDBJ databases">
        <title>Alicyclobacillus curvatus sp. nov. and Alicyclobacillus mengziensis sp. nov., two acidophilic bacteria isolated from acid mine drainage.</title>
        <authorList>
            <person name="Huang Y."/>
        </authorList>
    </citation>
    <scope>NUCLEOTIDE SEQUENCE [LARGE SCALE GENOMIC DNA]</scope>
    <source>
        <strain evidence="9 10">S30H14</strain>
    </source>
</reference>
<evidence type="ECO:0000256" key="2">
    <source>
        <dbReference type="ARBA" id="ARBA00007998"/>
    </source>
</evidence>
<gene>
    <name evidence="9" type="ORF">JZ786_07695</name>
</gene>
<protein>
    <submittedName>
        <fullName evidence="9">GerAB/ArcD/ProY family transporter</fullName>
    </submittedName>
</protein>
<dbReference type="AlphaFoldDB" id="A0A9X7W233"/>
<accession>A0A9X7W233</accession>
<organism evidence="9 10">
    <name type="scientific">Alicyclobacillus mengziensis</name>
    <dbReference type="NCBI Taxonomy" id="2931921"/>
    <lineage>
        <taxon>Bacteria</taxon>
        <taxon>Bacillati</taxon>
        <taxon>Bacillota</taxon>
        <taxon>Bacilli</taxon>
        <taxon>Bacillales</taxon>
        <taxon>Alicyclobacillaceae</taxon>
        <taxon>Alicyclobacillus</taxon>
    </lineage>
</organism>
<feature type="transmembrane region" description="Helical" evidence="8">
    <location>
        <begin position="7"/>
        <end position="24"/>
    </location>
</feature>
<feature type="transmembrane region" description="Helical" evidence="8">
    <location>
        <begin position="77"/>
        <end position="96"/>
    </location>
</feature>
<feature type="transmembrane region" description="Helical" evidence="8">
    <location>
        <begin position="187"/>
        <end position="208"/>
    </location>
</feature>